<dbReference type="RefSeq" id="WP_175276744.1">
    <property type="nucleotide sequence ID" value="NZ_CP054836.1"/>
</dbReference>
<dbReference type="Pfam" id="PF00392">
    <property type="entry name" value="GntR"/>
    <property type="match status" value="1"/>
</dbReference>
<dbReference type="InterPro" id="IPR036388">
    <property type="entry name" value="WH-like_DNA-bd_sf"/>
</dbReference>
<dbReference type="SMART" id="SM00895">
    <property type="entry name" value="FCD"/>
    <property type="match status" value="1"/>
</dbReference>
<organism evidence="6 7">
    <name type="scientific">Oricola thermophila</name>
    <dbReference type="NCBI Taxonomy" id="2742145"/>
    <lineage>
        <taxon>Bacteria</taxon>
        <taxon>Pseudomonadati</taxon>
        <taxon>Pseudomonadota</taxon>
        <taxon>Alphaproteobacteria</taxon>
        <taxon>Hyphomicrobiales</taxon>
        <taxon>Ahrensiaceae</taxon>
        <taxon>Oricola</taxon>
    </lineage>
</organism>
<dbReference type="InterPro" id="IPR036390">
    <property type="entry name" value="WH_DNA-bd_sf"/>
</dbReference>
<sequence>MNDSNHTGFGGATARSRKPRAPNAPPASHTTIAGTKNSDIVYRDLRSAIIAMELTPGTVINEKELTQRYGISRTPVREALLRLSEDRLLDVVPKSGTFVARIPLSAVREALVARRALEAVTVREATARASESQFIEMRAIIQRQRETAAAGDEAAFHNADDDFHAAIAAAARLPGIWDMIQQIRVQIERYRRLTLPQPGRMAMVVGEHEAVLEAMTRNDADTAVERMAHHLNKLQLDIAVFRDMWPDYFVFDPAVDSELLEE</sequence>
<dbReference type="CDD" id="cd07377">
    <property type="entry name" value="WHTH_GntR"/>
    <property type="match status" value="1"/>
</dbReference>
<evidence type="ECO:0000256" key="2">
    <source>
        <dbReference type="ARBA" id="ARBA00023125"/>
    </source>
</evidence>
<evidence type="ECO:0000313" key="6">
    <source>
        <dbReference type="EMBL" id="QKV18851.1"/>
    </source>
</evidence>
<keyword evidence="7" id="KW-1185">Reference proteome</keyword>
<dbReference type="SUPFAM" id="SSF46785">
    <property type="entry name" value="Winged helix' DNA-binding domain"/>
    <property type="match status" value="1"/>
</dbReference>
<dbReference type="PROSITE" id="PS50949">
    <property type="entry name" value="HTH_GNTR"/>
    <property type="match status" value="1"/>
</dbReference>
<keyword evidence="2" id="KW-0238">DNA-binding</keyword>
<dbReference type="InterPro" id="IPR011711">
    <property type="entry name" value="GntR_C"/>
</dbReference>
<dbReference type="EMBL" id="CP054836">
    <property type="protein sequence ID" value="QKV18851.1"/>
    <property type="molecule type" value="Genomic_DNA"/>
</dbReference>
<dbReference type="InterPro" id="IPR000524">
    <property type="entry name" value="Tscrpt_reg_HTH_GntR"/>
</dbReference>
<evidence type="ECO:0000313" key="7">
    <source>
        <dbReference type="Proteomes" id="UP000509367"/>
    </source>
</evidence>
<proteinExistence type="predicted"/>
<dbReference type="Proteomes" id="UP000509367">
    <property type="component" value="Chromosome"/>
</dbReference>
<accession>A0A6N1VCS0</accession>
<feature type="region of interest" description="Disordered" evidence="4">
    <location>
        <begin position="1"/>
        <end position="32"/>
    </location>
</feature>
<protein>
    <submittedName>
        <fullName evidence="6">GntR family transcriptional regulator</fullName>
    </submittedName>
</protein>
<gene>
    <name evidence="6" type="ORF">HTY61_10505</name>
</gene>
<keyword evidence="3" id="KW-0804">Transcription</keyword>
<dbReference type="PRINTS" id="PR00035">
    <property type="entry name" value="HTHGNTR"/>
</dbReference>
<dbReference type="AlphaFoldDB" id="A0A6N1VCS0"/>
<evidence type="ECO:0000256" key="1">
    <source>
        <dbReference type="ARBA" id="ARBA00023015"/>
    </source>
</evidence>
<dbReference type="GO" id="GO:0003700">
    <property type="term" value="F:DNA-binding transcription factor activity"/>
    <property type="evidence" value="ECO:0007669"/>
    <property type="project" value="InterPro"/>
</dbReference>
<dbReference type="PANTHER" id="PTHR43537">
    <property type="entry name" value="TRANSCRIPTIONAL REGULATOR, GNTR FAMILY"/>
    <property type="match status" value="1"/>
</dbReference>
<evidence type="ECO:0000256" key="4">
    <source>
        <dbReference type="SAM" id="MobiDB-lite"/>
    </source>
</evidence>
<evidence type="ECO:0000256" key="3">
    <source>
        <dbReference type="ARBA" id="ARBA00023163"/>
    </source>
</evidence>
<dbReference type="Gene3D" id="1.20.120.530">
    <property type="entry name" value="GntR ligand-binding domain-like"/>
    <property type="match status" value="1"/>
</dbReference>
<dbReference type="Pfam" id="PF07729">
    <property type="entry name" value="FCD"/>
    <property type="match status" value="1"/>
</dbReference>
<dbReference type="PANTHER" id="PTHR43537:SF45">
    <property type="entry name" value="GNTR FAMILY REGULATORY PROTEIN"/>
    <property type="match status" value="1"/>
</dbReference>
<keyword evidence="1" id="KW-0805">Transcription regulation</keyword>
<dbReference type="Gene3D" id="1.10.10.10">
    <property type="entry name" value="Winged helix-like DNA-binding domain superfamily/Winged helix DNA-binding domain"/>
    <property type="match status" value="1"/>
</dbReference>
<dbReference type="KEGG" id="orm:HTY61_10505"/>
<reference evidence="6 7" key="1">
    <citation type="submission" date="2020-06" db="EMBL/GenBank/DDBJ databases">
        <title>Oricola thermophila sp. nov. isolated from a tidal sediments.</title>
        <authorList>
            <person name="Kwon K.K."/>
            <person name="Yang S.-H."/>
            <person name="Park M.-J."/>
        </authorList>
    </citation>
    <scope>NUCLEOTIDE SEQUENCE [LARGE SCALE GENOMIC DNA]</scope>
    <source>
        <strain evidence="6 7">MEBiC13590</strain>
    </source>
</reference>
<evidence type="ECO:0000259" key="5">
    <source>
        <dbReference type="PROSITE" id="PS50949"/>
    </source>
</evidence>
<dbReference type="GO" id="GO:0003677">
    <property type="term" value="F:DNA binding"/>
    <property type="evidence" value="ECO:0007669"/>
    <property type="project" value="UniProtKB-KW"/>
</dbReference>
<feature type="domain" description="HTH gntR-type" evidence="5">
    <location>
        <begin position="35"/>
        <end position="102"/>
    </location>
</feature>
<name>A0A6N1VCS0_9HYPH</name>
<dbReference type="SUPFAM" id="SSF48008">
    <property type="entry name" value="GntR ligand-binding domain-like"/>
    <property type="match status" value="1"/>
</dbReference>
<dbReference type="InterPro" id="IPR008920">
    <property type="entry name" value="TF_FadR/GntR_C"/>
</dbReference>
<dbReference type="SMART" id="SM00345">
    <property type="entry name" value="HTH_GNTR"/>
    <property type="match status" value="1"/>
</dbReference>